<keyword evidence="7" id="KW-0443">Lipid metabolism</keyword>
<organism evidence="8 9">
    <name type="scientific">Heracleum sosnowskyi</name>
    <dbReference type="NCBI Taxonomy" id="360622"/>
    <lineage>
        <taxon>Eukaryota</taxon>
        <taxon>Viridiplantae</taxon>
        <taxon>Streptophyta</taxon>
        <taxon>Embryophyta</taxon>
        <taxon>Tracheophyta</taxon>
        <taxon>Spermatophyta</taxon>
        <taxon>Magnoliopsida</taxon>
        <taxon>eudicotyledons</taxon>
        <taxon>Gunneridae</taxon>
        <taxon>Pentapetalae</taxon>
        <taxon>asterids</taxon>
        <taxon>campanulids</taxon>
        <taxon>Apiales</taxon>
        <taxon>Apiaceae</taxon>
        <taxon>Apioideae</taxon>
        <taxon>apioid superclade</taxon>
        <taxon>Tordylieae</taxon>
        <taxon>Tordyliinae</taxon>
        <taxon>Heracleum</taxon>
    </lineage>
</organism>
<keyword evidence="9" id="KW-1185">Reference proteome</keyword>
<dbReference type="EMBL" id="JAUIZM010000008">
    <property type="protein sequence ID" value="KAK1371864.1"/>
    <property type="molecule type" value="Genomic_DNA"/>
</dbReference>
<evidence type="ECO:0000256" key="7">
    <source>
        <dbReference type="ARBA" id="ARBA00023098"/>
    </source>
</evidence>
<dbReference type="PANTHER" id="PTHR45650">
    <property type="entry name" value="GDSL-LIKE LIPASE/ACYLHYDROLASE-RELATED"/>
    <property type="match status" value="1"/>
</dbReference>
<evidence type="ECO:0000256" key="4">
    <source>
        <dbReference type="ARBA" id="ARBA00022729"/>
    </source>
</evidence>
<reference evidence="8" key="1">
    <citation type="submission" date="2023-02" db="EMBL/GenBank/DDBJ databases">
        <title>Genome of toxic invasive species Heracleum sosnowskyi carries increased number of genes despite the absence of recent whole-genome duplications.</title>
        <authorList>
            <person name="Schelkunov M."/>
            <person name="Shtratnikova V."/>
            <person name="Makarenko M."/>
            <person name="Klepikova A."/>
            <person name="Omelchenko D."/>
            <person name="Novikova G."/>
            <person name="Obukhova E."/>
            <person name="Bogdanov V."/>
            <person name="Penin A."/>
            <person name="Logacheva M."/>
        </authorList>
    </citation>
    <scope>NUCLEOTIDE SEQUENCE</scope>
    <source>
        <strain evidence="8">Hsosn_3</strain>
        <tissue evidence="8">Leaf</tissue>
    </source>
</reference>
<gene>
    <name evidence="8" type="ORF">POM88_037956</name>
</gene>
<keyword evidence="5" id="KW-0378">Hydrolase</keyword>
<comment type="caution">
    <text evidence="8">The sequence shown here is derived from an EMBL/GenBank/DDBJ whole genome shotgun (WGS) entry which is preliminary data.</text>
</comment>
<evidence type="ECO:0000256" key="3">
    <source>
        <dbReference type="ARBA" id="ARBA00022525"/>
    </source>
</evidence>
<dbReference type="InterPro" id="IPR001087">
    <property type="entry name" value="GDSL"/>
</dbReference>
<comment type="subcellular location">
    <subcellularLocation>
        <location evidence="1">Secreted</location>
    </subcellularLocation>
</comment>
<protein>
    <submittedName>
        <fullName evidence="8">GDSL-like Lipase/Acylhydrolase superfamily protein</fullName>
    </submittedName>
</protein>
<dbReference type="GO" id="GO:0005576">
    <property type="term" value="C:extracellular region"/>
    <property type="evidence" value="ECO:0007669"/>
    <property type="project" value="UniProtKB-SubCell"/>
</dbReference>
<accession>A0AAD8HSE9</accession>
<evidence type="ECO:0000256" key="2">
    <source>
        <dbReference type="ARBA" id="ARBA00008668"/>
    </source>
</evidence>
<evidence type="ECO:0000256" key="6">
    <source>
        <dbReference type="ARBA" id="ARBA00022963"/>
    </source>
</evidence>
<keyword evidence="4" id="KW-0732">Signal</keyword>
<dbReference type="Proteomes" id="UP001237642">
    <property type="component" value="Unassembled WGS sequence"/>
</dbReference>
<reference evidence="8" key="2">
    <citation type="submission" date="2023-05" db="EMBL/GenBank/DDBJ databases">
        <authorList>
            <person name="Schelkunov M.I."/>
        </authorList>
    </citation>
    <scope>NUCLEOTIDE SEQUENCE</scope>
    <source>
        <strain evidence="8">Hsosn_3</strain>
        <tissue evidence="8">Leaf</tissue>
    </source>
</reference>
<dbReference type="Gene3D" id="3.40.50.1110">
    <property type="entry name" value="SGNH hydrolase"/>
    <property type="match status" value="1"/>
</dbReference>
<dbReference type="GO" id="GO:0016788">
    <property type="term" value="F:hydrolase activity, acting on ester bonds"/>
    <property type="evidence" value="ECO:0007669"/>
    <property type="project" value="InterPro"/>
</dbReference>
<proteinExistence type="inferred from homology"/>
<dbReference type="GO" id="GO:0016042">
    <property type="term" value="P:lipid catabolic process"/>
    <property type="evidence" value="ECO:0007669"/>
    <property type="project" value="UniProtKB-KW"/>
</dbReference>
<dbReference type="PANTHER" id="PTHR45650:SF2">
    <property type="entry name" value="OS06G0560700 PROTEIN"/>
    <property type="match status" value="1"/>
</dbReference>
<keyword evidence="6" id="KW-0442">Lipid degradation</keyword>
<sequence length="248" mass="27833">MCSKSFNNILGEVENLNEQIKYFEEVTLPELEKQGKNSSRESVSKYLFVVGSGGKNHTSNYFLNRSRSNISSHAFTDNLITTLSSQVKKLYNLGAKNFVIMSLYPLGCNPRSLAAQPQKKGCNKSLNDAAMDFNYYLKSLVKRLKPEMPGSNFVIVNAYKIIEDIIKNPTSRGFTDTTQPCCEPSKEEKGNWILCKKGGSTCEDRNKHVYFDDLHSTEAVNVALATAGYSSEFASEVYPFNIWELAQI</sequence>
<dbReference type="InterPro" id="IPR036514">
    <property type="entry name" value="SGNH_hydro_sf"/>
</dbReference>
<dbReference type="AlphaFoldDB" id="A0AAD8HSE9"/>
<evidence type="ECO:0000256" key="5">
    <source>
        <dbReference type="ARBA" id="ARBA00022801"/>
    </source>
</evidence>
<evidence type="ECO:0000313" key="8">
    <source>
        <dbReference type="EMBL" id="KAK1371864.1"/>
    </source>
</evidence>
<keyword evidence="3" id="KW-0964">Secreted</keyword>
<evidence type="ECO:0000313" key="9">
    <source>
        <dbReference type="Proteomes" id="UP001237642"/>
    </source>
</evidence>
<dbReference type="InterPro" id="IPR051238">
    <property type="entry name" value="GDSL_esterase/lipase"/>
</dbReference>
<name>A0AAD8HSE9_9APIA</name>
<evidence type="ECO:0000256" key="1">
    <source>
        <dbReference type="ARBA" id="ARBA00004613"/>
    </source>
</evidence>
<comment type="similarity">
    <text evidence="2">Belongs to the 'GDSL' lipolytic enzyme family.</text>
</comment>
<dbReference type="Pfam" id="PF00657">
    <property type="entry name" value="Lipase_GDSL"/>
    <property type="match status" value="1"/>
</dbReference>